<protein>
    <submittedName>
        <fullName evidence="1">18720_t:CDS:1</fullName>
    </submittedName>
</protein>
<feature type="non-terminal residue" evidence="1">
    <location>
        <position position="1"/>
    </location>
</feature>
<proteinExistence type="predicted"/>
<organism evidence="1 2">
    <name type="scientific">Gigaspora margarita</name>
    <dbReference type="NCBI Taxonomy" id="4874"/>
    <lineage>
        <taxon>Eukaryota</taxon>
        <taxon>Fungi</taxon>
        <taxon>Fungi incertae sedis</taxon>
        <taxon>Mucoromycota</taxon>
        <taxon>Glomeromycotina</taxon>
        <taxon>Glomeromycetes</taxon>
        <taxon>Diversisporales</taxon>
        <taxon>Gigasporaceae</taxon>
        <taxon>Gigaspora</taxon>
    </lineage>
</organism>
<sequence length="301" mass="35816">QNYFTIMMQNARRAKLYFPTFPQLEKANRKQKLYSDIVDWVQRHSGGWSAQSYADTQGKQFVNCLTKTIWYIDMRDHKRFEDRSYHILKLFLKFFGRANPESYKQSRKPFDANELNLHCKALAPYATSSWILKENFNWLRDELDNFIVAISNYAGFLQRQREITAANHASETPIRTVDQATTIQIHKRNFWVTPIDKSKYYNLEQLLNNLPLWKPVDLEEFLPTDPVQRMRYIQGLPCAFTFKIGEYRFSTGNNAFNAISIWKIDEEANEEKILQENKRIISELQEDAPRYHTRAMRINYL</sequence>
<dbReference type="EMBL" id="CAJVQB010076918">
    <property type="protein sequence ID" value="CAG8844731.1"/>
    <property type="molecule type" value="Genomic_DNA"/>
</dbReference>
<evidence type="ECO:0000313" key="2">
    <source>
        <dbReference type="Proteomes" id="UP000789901"/>
    </source>
</evidence>
<comment type="caution">
    <text evidence="1">The sequence shown here is derived from an EMBL/GenBank/DDBJ whole genome shotgun (WGS) entry which is preliminary data.</text>
</comment>
<name>A0ABN7X0D8_GIGMA</name>
<feature type="non-terminal residue" evidence="1">
    <location>
        <position position="301"/>
    </location>
</feature>
<gene>
    <name evidence="1" type="ORF">GMARGA_LOCUS37263</name>
</gene>
<accession>A0ABN7X0D8</accession>
<evidence type="ECO:0000313" key="1">
    <source>
        <dbReference type="EMBL" id="CAG8844731.1"/>
    </source>
</evidence>
<keyword evidence="2" id="KW-1185">Reference proteome</keyword>
<reference evidence="1 2" key="1">
    <citation type="submission" date="2021-06" db="EMBL/GenBank/DDBJ databases">
        <authorList>
            <person name="Kallberg Y."/>
            <person name="Tangrot J."/>
            <person name="Rosling A."/>
        </authorList>
    </citation>
    <scope>NUCLEOTIDE SEQUENCE [LARGE SCALE GENOMIC DNA]</scope>
    <source>
        <strain evidence="1 2">120-4 pot B 10/14</strain>
    </source>
</reference>
<dbReference type="Proteomes" id="UP000789901">
    <property type="component" value="Unassembled WGS sequence"/>
</dbReference>